<dbReference type="STRING" id="272844.PAB0984"/>
<dbReference type="AlphaFoldDB" id="Q9UYM4"/>
<evidence type="ECO:0000313" key="2">
    <source>
        <dbReference type="Proteomes" id="UP000000810"/>
    </source>
</evidence>
<gene>
    <name evidence="1" type="ORF">PAB0984</name>
</gene>
<sequence length="133" mass="14983">MELRKIIGILLIAMALLTLEVGSVSNFREASMEREVIVGYGDPFIDVSCETHVICCHQIGVITVKNNLDEPIEVYLLRKRCHCTQRTYIGTIEPGHSENIYVLPGNYTIQAEWNSGGAKINVTCPCIRREHHD</sequence>
<dbReference type="EMBL" id="AJ248287">
    <property type="protein sequence ID" value="CAB50388.1"/>
    <property type="molecule type" value="Genomic_DNA"/>
</dbReference>
<protein>
    <submittedName>
        <fullName evidence="1">Uncharacterized protein</fullName>
    </submittedName>
</protein>
<dbReference type="PIR" id="G75061">
    <property type="entry name" value="G75061"/>
</dbReference>
<accession>Q9UYM4</accession>
<keyword evidence="2" id="KW-1185">Reference proteome</keyword>
<dbReference type="OrthoDB" id="86285at2157"/>
<evidence type="ECO:0000313" key="1">
    <source>
        <dbReference type="EMBL" id="CAB50388.1"/>
    </source>
</evidence>
<dbReference type="Proteomes" id="UP000000810">
    <property type="component" value="Chromosome"/>
</dbReference>
<dbReference type="PATRIC" id="fig|272844.11.peg.1581"/>
<proteinExistence type="predicted"/>
<reference evidence="1 2" key="1">
    <citation type="journal article" date="2003" name="Mol. Microbiol.">
        <title>An integrated analysis of the genome of the hyperthermophilic archaeon Pyrococcus abyssi.</title>
        <authorList>
            <person name="Cohen G."/>
            <person name="Barbe V."/>
            <person name="Flament D."/>
            <person name="Galperin M."/>
            <person name="Heilig R."/>
            <person name="Ripp R."/>
            <person name="Lecompte O."/>
            <person name="Prieur D."/>
            <person name="Poch O."/>
            <person name="Quellerou J."/>
            <person name="Thierry J.C."/>
            <person name="Van der Oost J."/>
            <person name="Weissenbach J."/>
            <person name="Zivanovic Y."/>
            <person name="Forterre P."/>
        </authorList>
    </citation>
    <scope>NUCLEOTIDE SEQUENCE [LARGE SCALE GENOMIC DNA]</scope>
    <source>
        <strain evidence="2">GE5 / Orsay</strain>
    </source>
</reference>
<dbReference type="eggNOG" id="arCOG02698">
    <property type="taxonomic scope" value="Archaea"/>
</dbReference>
<dbReference type="HOGENOM" id="CLU_1922876_0_0_2"/>
<name>Q9UYM4_PYRAB</name>
<dbReference type="KEGG" id="pab:PAB0984"/>
<organism evidence="1 2">
    <name type="scientific">Pyrococcus abyssi (strain GE5 / Orsay)</name>
    <dbReference type="NCBI Taxonomy" id="272844"/>
    <lineage>
        <taxon>Archaea</taxon>
        <taxon>Methanobacteriati</taxon>
        <taxon>Methanobacteriota</taxon>
        <taxon>Thermococci</taxon>
        <taxon>Thermococcales</taxon>
        <taxon>Thermococcaceae</taxon>
        <taxon>Pyrococcus</taxon>
    </lineage>
</organism>